<feature type="chain" id="PRO_5001488985" evidence="1">
    <location>
        <begin position="22"/>
        <end position="89"/>
    </location>
</feature>
<dbReference type="EMBL" id="JARK01001353">
    <property type="protein sequence ID" value="EYC22608.1"/>
    <property type="molecule type" value="Genomic_DNA"/>
</dbReference>
<proteinExistence type="predicted"/>
<accession>A0A016V7C2</accession>
<dbReference type="AlphaFoldDB" id="A0A016V7C2"/>
<organism evidence="2 3">
    <name type="scientific">Ancylostoma ceylanicum</name>
    <dbReference type="NCBI Taxonomy" id="53326"/>
    <lineage>
        <taxon>Eukaryota</taxon>
        <taxon>Metazoa</taxon>
        <taxon>Ecdysozoa</taxon>
        <taxon>Nematoda</taxon>
        <taxon>Chromadorea</taxon>
        <taxon>Rhabditida</taxon>
        <taxon>Rhabditina</taxon>
        <taxon>Rhabditomorpha</taxon>
        <taxon>Strongyloidea</taxon>
        <taxon>Ancylostomatidae</taxon>
        <taxon>Ancylostomatinae</taxon>
        <taxon>Ancylostoma</taxon>
    </lineage>
</organism>
<sequence length="89" mass="10187">MQLSMITLLLPIVAFFSLCHAKINANEPLSVSITPKIWNLLTTKANFINNAVTSIKFPDFDGKNTTCMIRLKMPFERKMKMWCCTSEFP</sequence>
<dbReference type="Proteomes" id="UP000024635">
    <property type="component" value="Unassembled WGS sequence"/>
</dbReference>
<dbReference type="OrthoDB" id="5856263at2759"/>
<feature type="signal peptide" evidence="1">
    <location>
        <begin position="1"/>
        <end position="21"/>
    </location>
</feature>
<reference evidence="3" key="1">
    <citation type="journal article" date="2015" name="Nat. Genet.">
        <title>The genome and transcriptome of the zoonotic hookworm Ancylostoma ceylanicum identify infection-specific gene families.</title>
        <authorList>
            <person name="Schwarz E.M."/>
            <person name="Hu Y."/>
            <person name="Antoshechkin I."/>
            <person name="Miller M.M."/>
            <person name="Sternberg P.W."/>
            <person name="Aroian R.V."/>
        </authorList>
    </citation>
    <scope>NUCLEOTIDE SEQUENCE</scope>
    <source>
        <strain evidence="3">HY135</strain>
    </source>
</reference>
<protein>
    <submittedName>
        <fullName evidence="2">Uncharacterized protein</fullName>
    </submittedName>
</protein>
<evidence type="ECO:0000256" key="1">
    <source>
        <dbReference type="SAM" id="SignalP"/>
    </source>
</evidence>
<keyword evidence="1" id="KW-0732">Signal</keyword>
<evidence type="ECO:0000313" key="2">
    <source>
        <dbReference type="EMBL" id="EYC22608.1"/>
    </source>
</evidence>
<gene>
    <name evidence="2" type="primary">Acey_s0017.g3454</name>
    <name evidence="2" type="ORF">Y032_0017g3454</name>
</gene>
<keyword evidence="3" id="KW-1185">Reference proteome</keyword>
<name>A0A016V7C2_9BILA</name>
<comment type="caution">
    <text evidence="2">The sequence shown here is derived from an EMBL/GenBank/DDBJ whole genome shotgun (WGS) entry which is preliminary data.</text>
</comment>
<evidence type="ECO:0000313" key="3">
    <source>
        <dbReference type="Proteomes" id="UP000024635"/>
    </source>
</evidence>